<dbReference type="EMBL" id="MTJZ01000008">
    <property type="protein sequence ID" value="OMG73855.1"/>
    <property type="molecule type" value="Genomic_DNA"/>
</dbReference>
<reference evidence="1 2" key="1">
    <citation type="submission" date="2017-01" db="EMBL/GenBank/DDBJ databases">
        <title>Phylogeographic, genomic and meropenem susceptibility analysis of Burkholderia ubonensis.</title>
        <authorList>
            <person name="Price E.P."/>
            <person name="Sarovich D.S."/>
            <person name="Webb J.R."/>
            <person name="Hall C.M."/>
            <person name="Sahl J.W."/>
            <person name="Kaestli M."/>
            <person name="Mayo M."/>
            <person name="Harrington G."/>
            <person name="Baker A.L."/>
            <person name="Sidak-Loftis L.C."/>
            <person name="Lummis M."/>
            <person name="Schupp J.M."/>
            <person name="Gillece J.D."/>
            <person name="Tuanyok A."/>
            <person name="Warner J."/>
            <person name="Busch J.D."/>
            <person name="Keim P."/>
            <person name="Currie B.J."/>
            <person name="Wagner D.M."/>
        </authorList>
    </citation>
    <scope>NUCLEOTIDE SEQUENCE [LARGE SCALE GENOMIC DNA]</scope>
    <source>
        <strain evidence="1 2">A21</strain>
    </source>
</reference>
<organism evidence="1 2">
    <name type="scientific">Burkholderia ubonensis</name>
    <dbReference type="NCBI Taxonomy" id="101571"/>
    <lineage>
        <taxon>Bacteria</taxon>
        <taxon>Pseudomonadati</taxon>
        <taxon>Pseudomonadota</taxon>
        <taxon>Betaproteobacteria</taxon>
        <taxon>Burkholderiales</taxon>
        <taxon>Burkholderiaceae</taxon>
        <taxon>Burkholderia</taxon>
        <taxon>Burkholderia cepacia complex</taxon>
    </lineage>
</organism>
<proteinExistence type="predicted"/>
<accession>A0A1R1JEQ1</accession>
<name>A0A1R1JEQ1_9BURK</name>
<evidence type="ECO:0000313" key="2">
    <source>
        <dbReference type="Proteomes" id="UP000187194"/>
    </source>
</evidence>
<dbReference type="Proteomes" id="UP000187194">
    <property type="component" value="Unassembled WGS sequence"/>
</dbReference>
<comment type="caution">
    <text evidence="1">The sequence shown here is derived from an EMBL/GenBank/DDBJ whole genome shotgun (WGS) entry which is preliminary data.</text>
</comment>
<gene>
    <name evidence="1" type="ORF">BW685_07435</name>
</gene>
<sequence>MSLLIIPLQAVFQIFIAETLCRGDDVFPQARRKRCWILQMTLFLIWLLRNQMSIIQGVGMT</sequence>
<protein>
    <submittedName>
        <fullName evidence="1">Uncharacterized protein</fullName>
    </submittedName>
</protein>
<evidence type="ECO:0000313" key="1">
    <source>
        <dbReference type="EMBL" id="OMG73855.1"/>
    </source>
</evidence>
<dbReference type="AlphaFoldDB" id="A0A1R1JEQ1"/>